<dbReference type="InterPro" id="IPR019236">
    <property type="entry name" value="APP1_cat"/>
</dbReference>
<dbReference type="GO" id="GO:0008195">
    <property type="term" value="F:phosphatidate phosphatase activity"/>
    <property type="evidence" value="ECO:0007669"/>
    <property type="project" value="InterPro"/>
</dbReference>
<dbReference type="InterPro" id="IPR052935">
    <property type="entry name" value="Mg2+_PAP"/>
</dbReference>
<feature type="compositionally biased region" description="Low complexity" evidence="1">
    <location>
        <begin position="903"/>
        <end position="921"/>
    </location>
</feature>
<feature type="compositionally biased region" description="Basic and acidic residues" evidence="1">
    <location>
        <begin position="293"/>
        <end position="305"/>
    </location>
</feature>
<dbReference type="AlphaFoldDB" id="A0A9Q3DA10"/>
<gene>
    <name evidence="3" type="ORF">O181_036326</name>
</gene>
<feature type="compositionally biased region" description="Low complexity" evidence="1">
    <location>
        <begin position="334"/>
        <end position="344"/>
    </location>
</feature>
<keyword evidence="4" id="KW-1185">Reference proteome</keyword>
<evidence type="ECO:0000256" key="1">
    <source>
        <dbReference type="SAM" id="MobiDB-lite"/>
    </source>
</evidence>
<dbReference type="PANTHER" id="PTHR28208">
    <property type="entry name" value="PHOSPHATIDATE PHOSPHATASE APP1"/>
    <property type="match status" value="1"/>
</dbReference>
<feature type="compositionally biased region" description="Polar residues" evidence="1">
    <location>
        <begin position="893"/>
        <end position="902"/>
    </location>
</feature>
<evidence type="ECO:0000313" key="4">
    <source>
        <dbReference type="Proteomes" id="UP000765509"/>
    </source>
</evidence>
<feature type="region of interest" description="Disordered" evidence="1">
    <location>
        <begin position="271"/>
        <end position="305"/>
    </location>
</feature>
<dbReference type="Proteomes" id="UP000765509">
    <property type="component" value="Unassembled WGS sequence"/>
</dbReference>
<dbReference type="EMBL" id="AVOT02013723">
    <property type="protein sequence ID" value="MBW0496611.1"/>
    <property type="molecule type" value="Genomic_DNA"/>
</dbReference>
<feature type="compositionally biased region" description="Polar residues" evidence="1">
    <location>
        <begin position="324"/>
        <end position="333"/>
    </location>
</feature>
<feature type="region of interest" description="Disordered" evidence="1">
    <location>
        <begin position="825"/>
        <end position="848"/>
    </location>
</feature>
<dbReference type="Pfam" id="PF09949">
    <property type="entry name" value="APP1_cat"/>
    <property type="match status" value="1"/>
</dbReference>
<dbReference type="GO" id="GO:0030479">
    <property type="term" value="C:actin cortical patch"/>
    <property type="evidence" value="ECO:0007669"/>
    <property type="project" value="TreeGrafter"/>
</dbReference>
<feature type="compositionally biased region" description="Basic and acidic residues" evidence="1">
    <location>
        <begin position="10"/>
        <end position="28"/>
    </location>
</feature>
<comment type="caution">
    <text evidence="3">The sequence shown here is derived from an EMBL/GenBank/DDBJ whole genome shotgun (WGS) entry which is preliminary data.</text>
</comment>
<evidence type="ECO:0000313" key="3">
    <source>
        <dbReference type="EMBL" id="MBW0496611.1"/>
    </source>
</evidence>
<feature type="region of interest" description="Disordered" evidence="1">
    <location>
        <begin position="893"/>
        <end position="923"/>
    </location>
</feature>
<sequence>MNSNNSSHQFKFDRNRYRNNDDNDKDEEKGQDDDIDNKNQNQNNLRMSSEFQKDFTKTSNLNLINFQSKSKVLKSKAINLSSKFLNKSLNYLNSNEIDSNKINQSNHQHFFIQSKSNLNLSSLSKIQSFETYSSNQIIQSKNHHHHHHHSISNQSLSSLNLNQSKKSSVLNNSNHSNTTTTTTSSNYLSYLNLQYWQKKNHQNSSGSEDHLVCFPGIVALQSPSHTRAGDIQIHLSFHAFKTNQNLGDYNRSQKLFYSMICKLIGIRSSTPSNSHSHSHSNSTSTLNSNSNSDDSKSLQDFLGSDHEDDSNLIKFKPLIQSSNFSNLKQNHPPSTTSSSHLTSSCNTITTSQTSYHSSNLEPKNTAINSHAFNQPQNPSLSRFPSFSSLSSSQFNSDLESQPPLPSLNSLPHQSNQTRLENLNLSKLHFNLKDRLHSFFAQKSQVDIRLKLYGICSSQSINHHTHSHFKSRLSNSHSISSTSSDNEFLINNGRPLLTQVITTNPAGFWSDKLVLPWQTIESHLIIHQSQLNQKNNIIHSSKSKSPQLGITKLKIEAELVKQDDDPQKVQSSINSTSQKRISIGKSNLSITLDVIPAIAENIHVISDIDDTIKQTNVLTGLKEVLKNVFLAEFNQVEISGMADWYQALSSMGCWIHYISNSPLELWYPIEEFLSHAKFPFGSVSLKEYARGATSILSGLWESAGSRKRARVESIMKQFPRSKFICIGDSGEQDLEMYVSLAQAYPGRILSIYIRDVTTSLLIGNSGSINESTPVNKVISDSQIKSSSNNLGRFSFDVSSKSRNFSYDLHEKRSSIDTLEKLKKKVPVDERTQRPPAPIKPAHLIGTKLTSPPTLTKTPVVYPNSIHSLQSITSSNLINESKPFVVEKVLKTSSSTGTSNRLSQLNPTHNSSLSSLPSQNLLTPSPPIDDLRSQTSLESFHQRIKKAEMDLEQIEFKPKICDESFDQDDNEMIVTEKAFNDLENEDGYLIKTKLKLFKDSIEVQEDCLKEVESYLIFKSINSN</sequence>
<reference evidence="3" key="1">
    <citation type="submission" date="2021-03" db="EMBL/GenBank/DDBJ databases">
        <title>Draft genome sequence of rust myrtle Austropuccinia psidii MF-1, a brazilian biotype.</title>
        <authorList>
            <person name="Quecine M.C."/>
            <person name="Pachon D.M.R."/>
            <person name="Bonatelli M.L."/>
            <person name="Correr F.H."/>
            <person name="Franceschini L.M."/>
            <person name="Leite T.F."/>
            <person name="Margarido G.R.A."/>
            <person name="Almeida C.A."/>
            <person name="Ferrarezi J.A."/>
            <person name="Labate C.A."/>
        </authorList>
    </citation>
    <scope>NUCLEOTIDE SEQUENCE</scope>
    <source>
        <strain evidence="3">MF-1</strain>
    </source>
</reference>
<feature type="region of interest" description="Disordered" evidence="1">
    <location>
        <begin position="324"/>
        <end position="345"/>
    </location>
</feature>
<evidence type="ECO:0000259" key="2">
    <source>
        <dbReference type="Pfam" id="PF09949"/>
    </source>
</evidence>
<feature type="compositionally biased region" description="Low complexity" evidence="1">
    <location>
        <begin position="271"/>
        <end position="292"/>
    </location>
</feature>
<feature type="region of interest" description="Disordered" evidence="1">
    <location>
        <begin position="1"/>
        <end position="45"/>
    </location>
</feature>
<feature type="region of interest" description="Disordered" evidence="1">
    <location>
        <begin position="392"/>
        <end position="413"/>
    </location>
</feature>
<dbReference type="PANTHER" id="PTHR28208:SF3">
    <property type="entry name" value="PHOSPHATIDATE PHOSPHATASE APP1"/>
    <property type="match status" value="1"/>
</dbReference>
<name>A0A9Q3DA10_9BASI</name>
<proteinExistence type="predicted"/>
<dbReference type="OrthoDB" id="2117591at2759"/>
<feature type="domain" description="Phosphatidate phosphatase APP1 catalytic" evidence="2">
    <location>
        <begin position="601"/>
        <end position="754"/>
    </location>
</feature>
<accession>A0A9Q3DA10</accession>
<protein>
    <recommendedName>
        <fullName evidence="2">Phosphatidate phosphatase APP1 catalytic domain-containing protein</fullName>
    </recommendedName>
</protein>
<organism evidence="3 4">
    <name type="scientific">Austropuccinia psidii MF-1</name>
    <dbReference type="NCBI Taxonomy" id="1389203"/>
    <lineage>
        <taxon>Eukaryota</taxon>
        <taxon>Fungi</taxon>
        <taxon>Dikarya</taxon>
        <taxon>Basidiomycota</taxon>
        <taxon>Pucciniomycotina</taxon>
        <taxon>Pucciniomycetes</taxon>
        <taxon>Pucciniales</taxon>
        <taxon>Sphaerophragmiaceae</taxon>
        <taxon>Austropuccinia</taxon>
    </lineage>
</organism>